<evidence type="ECO:0000256" key="8">
    <source>
        <dbReference type="ARBA" id="ARBA00022840"/>
    </source>
</evidence>
<evidence type="ECO:0000256" key="4">
    <source>
        <dbReference type="ARBA" id="ARBA00022448"/>
    </source>
</evidence>
<dbReference type="GO" id="GO:0005524">
    <property type="term" value="F:ATP binding"/>
    <property type="evidence" value="ECO:0007669"/>
    <property type="project" value="UniProtKB-KW"/>
</dbReference>
<keyword evidence="5" id="KW-1003">Cell membrane</keyword>
<feature type="domain" description="ABC transporter" evidence="13">
    <location>
        <begin position="9"/>
        <end position="257"/>
    </location>
</feature>
<dbReference type="InterPro" id="IPR027417">
    <property type="entry name" value="P-loop_NTPase"/>
</dbReference>
<dbReference type="Pfam" id="PF02361">
    <property type="entry name" value="CbiQ"/>
    <property type="match status" value="1"/>
</dbReference>
<dbReference type="CDD" id="cd16914">
    <property type="entry name" value="EcfT"/>
    <property type="match status" value="1"/>
</dbReference>
<gene>
    <name evidence="14" type="ORF">FPL14_01835</name>
</gene>
<dbReference type="InterPro" id="IPR003339">
    <property type="entry name" value="ABC/ECF_trnsptr_transmembrane"/>
</dbReference>
<dbReference type="GO" id="GO:0016887">
    <property type="term" value="F:ATP hydrolysis activity"/>
    <property type="evidence" value="ECO:0007669"/>
    <property type="project" value="InterPro"/>
</dbReference>
<feature type="transmembrane region" description="Helical" evidence="12">
    <location>
        <begin position="333"/>
        <end position="365"/>
    </location>
</feature>
<dbReference type="Pfam" id="PF00005">
    <property type="entry name" value="ABC_tran"/>
    <property type="match status" value="1"/>
</dbReference>
<evidence type="ECO:0000256" key="10">
    <source>
        <dbReference type="ARBA" id="ARBA00022989"/>
    </source>
</evidence>
<protein>
    <submittedName>
        <fullName evidence="14">ATP-binding cassette domain-containing protein</fullName>
    </submittedName>
</protein>
<evidence type="ECO:0000256" key="7">
    <source>
        <dbReference type="ARBA" id="ARBA00022741"/>
    </source>
</evidence>
<dbReference type="EMBL" id="CP041969">
    <property type="protein sequence ID" value="QMV40077.1"/>
    <property type="molecule type" value="Genomic_DNA"/>
</dbReference>
<evidence type="ECO:0000313" key="15">
    <source>
        <dbReference type="Proteomes" id="UP000515679"/>
    </source>
</evidence>
<feature type="transmembrane region" description="Helical" evidence="12">
    <location>
        <begin position="542"/>
        <end position="562"/>
    </location>
</feature>
<keyword evidence="7" id="KW-0547">Nucleotide-binding</keyword>
<keyword evidence="6 12" id="KW-0812">Transmembrane</keyword>
<dbReference type="SMART" id="SM00382">
    <property type="entry name" value="AAA"/>
    <property type="match status" value="1"/>
</dbReference>
<dbReference type="AlphaFoldDB" id="A0A7G5BSZ3"/>
<dbReference type="InterPro" id="IPR003593">
    <property type="entry name" value="AAA+_ATPase"/>
</dbReference>
<keyword evidence="15" id="KW-1185">Reference proteome</keyword>
<dbReference type="InterPro" id="IPR050095">
    <property type="entry name" value="ECF_ABC_transporter_ATP-bd"/>
</dbReference>
<accession>A0A7G5BSZ3</accession>
<dbReference type="InterPro" id="IPR003439">
    <property type="entry name" value="ABC_transporter-like_ATP-bd"/>
</dbReference>
<feature type="transmembrane region" description="Helical" evidence="12">
    <location>
        <begin position="416"/>
        <end position="435"/>
    </location>
</feature>
<feature type="transmembrane region" description="Helical" evidence="12">
    <location>
        <begin position="377"/>
        <end position="396"/>
    </location>
</feature>
<dbReference type="SUPFAM" id="SSF52540">
    <property type="entry name" value="P-loop containing nucleoside triphosphate hydrolases"/>
    <property type="match status" value="1"/>
</dbReference>
<evidence type="ECO:0000256" key="3">
    <source>
        <dbReference type="ARBA" id="ARBA00005417"/>
    </source>
</evidence>
<dbReference type="KEGG" id="cchl:FPL14_01835"/>
<dbReference type="RefSeq" id="WP_182301420.1">
    <property type="nucleotide sequence ID" value="NZ_CP041969.1"/>
</dbReference>
<dbReference type="InterPro" id="IPR015856">
    <property type="entry name" value="ABC_transpr_CbiO/EcfA_su"/>
</dbReference>
<evidence type="ECO:0000256" key="6">
    <source>
        <dbReference type="ARBA" id="ARBA00022692"/>
    </source>
</evidence>
<evidence type="ECO:0000256" key="12">
    <source>
        <dbReference type="SAM" id="Phobius"/>
    </source>
</evidence>
<evidence type="ECO:0000256" key="5">
    <source>
        <dbReference type="ARBA" id="ARBA00022475"/>
    </source>
</evidence>
<keyword evidence="8 14" id="KW-0067">ATP-binding</keyword>
<organism evidence="14 15">
    <name type="scientific">Cohnella cholangitidis</name>
    <dbReference type="NCBI Taxonomy" id="2598458"/>
    <lineage>
        <taxon>Bacteria</taxon>
        <taxon>Bacillati</taxon>
        <taxon>Bacillota</taxon>
        <taxon>Bacilli</taxon>
        <taxon>Bacillales</taxon>
        <taxon>Paenibacillaceae</taxon>
        <taxon>Cohnella</taxon>
    </lineage>
</organism>
<dbReference type="InterPro" id="IPR017871">
    <property type="entry name" value="ABC_transporter-like_CS"/>
</dbReference>
<dbReference type="PROSITE" id="PS50893">
    <property type="entry name" value="ABC_TRANSPORTER_2"/>
    <property type="match status" value="1"/>
</dbReference>
<evidence type="ECO:0000256" key="11">
    <source>
        <dbReference type="ARBA" id="ARBA00023136"/>
    </source>
</evidence>
<dbReference type="CDD" id="cd03225">
    <property type="entry name" value="ABC_cobalt_CbiO_domain1"/>
    <property type="match status" value="1"/>
</dbReference>
<comment type="subcellular location">
    <subcellularLocation>
        <location evidence="2">Cell membrane</location>
        <topology evidence="2">Peripheral membrane protein</topology>
    </subcellularLocation>
    <subcellularLocation>
        <location evidence="1">Membrane</location>
        <topology evidence="1">Multi-pass membrane protein</topology>
    </subcellularLocation>
</comment>
<keyword evidence="9" id="KW-1278">Translocase</keyword>
<evidence type="ECO:0000256" key="1">
    <source>
        <dbReference type="ARBA" id="ARBA00004141"/>
    </source>
</evidence>
<dbReference type="GO" id="GO:0042626">
    <property type="term" value="F:ATPase-coupled transmembrane transporter activity"/>
    <property type="evidence" value="ECO:0007669"/>
    <property type="project" value="TreeGrafter"/>
</dbReference>
<evidence type="ECO:0000259" key="13">
    <source>
        <dbReference type="PROSITE" id="PS50893"/>
    </source>
</evidence>
<reference evidence="14 15" key="1">
    <citation type="submission" date="2019-07" db="EMBL/GenBank/DDBJ databases">
        <authorList>
            <person name="Kim J.K."/>
            <person name="Cheong H.-M."/>
            <person name="Choi Y."/>
            <person name="Hwang K.J."/>
            <person name="Lee S."/>
            <person name="Choi C."/>
        </authorList>
    </citation>
    <scope>NUCLEOTIDE SEQUENCE [LARGE SCALE GENOMIC DNA]</scope>
    <source>
        <strain evidence="14 15">KS 22</strain>
    </source>
</reference>
<sequence length="565" mass="62326">MGTRKRRALCDKNTYEPLLLDGIPWRIGDGQSCDSGLRLEPGTITLLIGSNGAGKTSLLEKAAGLRDPEGLRVMYGSRPLWKRGRSGRRRLNEQALLQYSYCVQSPEEGLFARSVRDELDYALRPYALTEQEQAERREVALAAVGWDSSWDTRDPYLMSGGERRRVALSSVFVTPAPWLLLDEPTAGLDGAGHGRVANQLMKLRSEGRGILLVSHDSDWAMPLADRVMILSPDGSVRLCERDELLMRPDWLEQAGMTVPDWLRVAHLLGKSGVAANHVWDPVQAAAGWASASDRSLRLEKGFSGAAVVGKERRTRAANGKSHRLAGFDPRSVWLAYLLVSTGLFFLGDWISLVAGSAVVVGLLIAGRIPIGRWRGLIVNYAVFSVVTSAIFAWGASSRGGFEWEAFADTLFPFARTMLILFLGLAIPLVMSPLSLRRSLEQILSFGGRSPQVIQRFILTVTLMLRFVPVLLELWERFAKIFIARGKTISKNPVAYGRKLRDVAIPFLLALFRLGDEVALALESRGVGYTTHPTRSVKLKWRMRDYGVAAGALVLAVALWAFAAGR</sequence>
<comment type="similarity">
    <text evidence="3">Belongs to the ABC transporter superfamily.</text>
</comment>
<dbReference type="Gene3D" id="3.40.50.300">
    <property type="entry name" value="P-loop containing nucleotide triphosphate hydrolases"/>
    <property type="match status" value="1"/>
</dbReference>
<dbReference type="PROSITE" id="PS00211">
    <property type="entry name" value="ABC_TRANSPORTER_1"/>
    <property type="match status" value="1"/>
</dbReference>
<dbReference type="Proteomes" id="UP000515679">
    <property type="component" value="Chromosome"/>
</dbReference>
<keyword evidence="11 12" id="KW-0472">Membrane</keyword>
<evidence type="ECO:0000313" key="14">
    <source>
        <dbReference type="EMBL" id="QMV40077.1"/>
    </source>
</evidence>
<keyword evidence="4" id="KW-0813">Transport</keyword>
<keyword evidence="10 12" id="KW-1133">Transmembrane helix</keyword>
<evidence type="ECO:0000256" key="2">
    <source>
        <dbReference type="ARBA" id="ARBA00004202"/>
    </source>
</evidence>
<dbReference type="GO" id="GO:0043190">
    <property type="term" value="C:ATP-binding cassette (ABC) transporter complex"/>
    <property type="evidence" value="ECO:0007669"/>
    <property type="project" value="TreeGrafter"/>
</dbReference>
<name>A0A7G5BSZ3_9BACL</name>
<proteinExistence type="inferred from homology"/>
<dbReference type="PANTHER" id="PTHR43553">
    <property type="entry name" value="HEAVY METAL TRANSPORTER"/>
    <property type="match status" value="1"/>
</dbReference>
<evidence type="ECO:0000256" key="9">
    <source>
        <dbReference type="ARBA" id="ARBA00022967"/>
    </source>
</evidence>